<dbReference type="InterPro" id="IPR036025">
    <property type="entry name" value="RtcB-like_sf"/>
</dbReference>
<protein>
    <recommendedName>
        <fullName evidence="1">3'-phosphate/5'-hydroxy nucleic acid ligase</fullName>
        <ecNumber evidence="1">6.5.1.8</ecNumber>
    </recommendedName>
</protein>
<dbReference type="GO" id="GO:0005525">
    <property type="term" value="F:GTP binding"/>
    <property type="evidence" value="ECO:0007669"/>
    <property type="project" value="UniProtKB-KW"/>
</dbReference>
<gene>
    <name evidence="11" type="ORF">CC80DRAFT_537559</name>
</gene>
<evidence type="ECO:0000256" key="10">
    <source>
        <dbReference type="PIRSR" id="PIRSR601233-3"/>
    </source>
</evidence>
<evidence type="ECO:0000256" key="6">
    <source>
        <dbReference type="ARBA" id="ARBA00023211"/>
    </source>
</evidence>
<keyword evidence="12" id="KW-1185">Reference proteome</keyword>
<evidence type="ECO:0000313" key="12">
    <source>
        <dbReference type="Proteomes" id="UP000800035"/>
    </source>
</evidence>
<dbReference type="GO" id="GO:0006396">
    <property type="term" value="P:RNA processing"/>
    <property type="evidence" value="ECO:0007669"/>
    <property type="project" value="InterPro"/>
</dbReference>
<keyword evidence="2" id="KW-0436">Ligase</keyword>
<feature type="binding site" evidence="10">
    <location>
        <position position="265"/>
    </location>
    <ligand>
        <name>Mn(2+)</name>
        <dbReference type="ChEBI" id="CHEBI:29035"/>
        <label>2</label>
    </ligand>
</feature>
<feature type="active site" description="GMP-histidine intermediate" evidence="8">
    <location>
        <position position="460"/>
    </location>
</feature>
<comment type="cofactor">
    <cofactor evidence="10">
        <name>Mn(2+)</name>
        <dbReference type="ChEBI" id="CHEBI:29035"/>
    </cofactor>
    <text evidence="10">Binds 2 manganese ions per subunit.</text>
</comment>
<keyword evidence="5 9" id="KW-0342">GTP-binding</keyword>
<evidence type="ECO:0000256" key="2">
    <source>
        <dbReference type="ARBA" id="ARBA00022598"/>
    </source>
</evidence>
<dbReference type="EMBL" id="ML977004">
    <property type="protein sequence ID" value="KAF1953332.1"/>
    <property type="molecule type" value="Genomic_DNA"/>
</dbReference>
<dbReference type="Proteomes" id="UP000800035">
    <property type="component" value="Unassembled WGS sequence"/>
</dbReference>
<feature type="binding site" evidence="9">
    <location>
        <begin position="237"/>
        <end position="241"/>
    </location>
    <ligand>
        <name>GMP</name>
        <dbReference type="ChEBI" id="CHEBI:58115"/>
    </ligand>
</feature>
<feature type="binding site" evidence="10">
    <location>
        <position position="238"/>
    </location>
    <ligand>
        <name>Mn(2+)</name>
        <dbReference type="ChEBI" id="CHEBI:29035"/>
        <label>1</label>
    </ligand>
</feature>
<feature type="binding site" evidence="9">
    <location>
        <begin position="363"/>
        <end position="364"/>
    </location>
    <ligand>
        <name>GMP</name>
        <dbReference type="ChEBI" id="CHEBI:58115"/>
    </ligand>
</feature>
<evidence type="ECO:0000313" key="11">
    <source>
        <dbReference type="EMBL" id="KAF1953332.1"/>
    </source>
</evidence>
<evidence type="ECO:0000256" key="7">
    <source>
        <dbReference type="ARBA" id="ARBA00047746"/>
    </source>
</evidence>
<evidence type="ECO:0000256" key="3">
    <source>
        <dbReference type="ARBA" id="ARBA00022723"/>
    </source>
</evidence>
<dbReference type="GO" id="GO:0170057">
    <property type="term" value="F:RNA ligase (GTP) activity"/>
    <property type="evidence" value="ECO:0007669"/>
    <property type="project" value="UniProtKB-EC"/>
</dbReference>
<proteinExistence type="predicted"/>
<evidence type="ECO:0000256" key="8">
    <source>
        <dbReference type="PIRSR" id="PIRSR601233-1"/>
    </source>
</evidence>
<evidence type="ECO:0000256" key="9">
    <source>
        <dbReference type="PIRSR" id="PIRSR601233-2"/>
    </source>
</evidence>
<dbReference type="EC" id="6.5.1.8" evidence="1"/>
<evidence type="ECO:0000256" key="5">
    <source>
        <dbReference type="ARBA" id="ARBA00023134"/>
    </source>
</evidence>
<name>A0A6A5TNR1_9PLEO</name>
<feature type="binding site" evidence="9">
    <location>
        <begin position="460"/>
        <end position="463"/>
    </location>
    <ligand>
        <name>GMP</name>
        <dbReference type="ChEBI" id="CHEBI:58115"/>
    </ligand>
</feature>
<dbReference type="Pfam" id="PF01139">
    <property type="entry name" value="RtcB"/>
    <property type="match status" value="3"/>
</dbReference>
<dbReference type="GO" id="GO:0046872">
    <property type="term" value="F:metal ion binding"/>
    <property type="evidence" value="ECO:0007669"/>
    <property type="project" value="UniProtKB-KW"/>
</dbReference>
<dbReference type="AlphaFoldDB" id="A0A6A5TNR1"/>
<accession>A0A6A5TNR1</accession>
<organism evidence="11 12">
    <name type="scientific">Byssothecium circinans</name>
    <dbReference type="NCBI Taxonomy" id="147558"/>
    <lineage>
        <taxon>Eukaryota</taxon>
        <taxon>Fungi</taxon>
        <taxon>Dikarya</taxon>
        <taxon>Ascomycota</taxon>
        <taxon>Pezizomycotina</taxon>
        <taxon>Dothideomycetes</taxon>
        <taxon>Pleosporomycetidae</taxon>
        <taxon>Pleosporales</taxon>
        <taxon>Massarineae</taxon>
        <taxon>Massarinaceae</taxon>
        <taxon>Byssothecium</taxon>
    </lineage>
</organism>
<dbReference type="GO" id="GO:0003972">
    <property type="term" value="F:RNA ligase (ATP) activity"/>
    <property type="evidence" value="ECO:0007669"/>
    <property type="project" value="TreeGrafter"/>
</dbReference>
<keyword evidence="6 10" id="KW-0464">Manganese</keyword>
<reference evidence="11" key="1">
    <citation type="journal article" date="2020" name="Stud. Mycol.">
        <title>101 Dothideomycetes genomes: a test case for predicting lifestyles and emergence of pathogens.</title>
        <authorList>
            <person name="Haridas S."/>
            <person name="Albert R."/>
            <person name="Binder M."/>
            <person name="Bloem J."/>
            <person name="Labutti K."/>
            <person name="Salamov A."/>
            <person name="Andreopoulos B."/>
            <person name="Baker S."/>
            <person name="Barry K."/>
            <person name="Bills G."/>
            <person name="Bluhm B."/>
            <person name="Cannon C."/>
            <person name="Castanera R."/>
            <person name="Culley D."/>
            <person name="Daum C."/>
            <person name="Ezra D."/>
            <person name="Gonzalez J."/>
            <person name="Henrissat B."/>
            <person name="Kuo A."/>
            <person name="Liang C."/>
            <person name="Lipzen A."/>
            <person name="Lutzoni F."/>
            <person name="Magnuson J."/>
            <person name="Mondo S."/>
            <person name="Nolan M."/>
            <person name="Ohm R."/>
            <person name="Pangilinan J."/>
            <person name="Park H.-J."/>
            <person name="Ramirez L."/>
            <person name="Alfaro M."/>
            <person name="Sun H."/>
            <person name="Tritt A."/>
            <person name="Yoshinaga Y."/>
            <person name="Zwiers L.-H."/>
            <person name="Turgeon B."/>
            <person name="Goodwin S."/>
            <person name="Spatafora J."/>
            <person name="Crous P."/>
            <person name="Grigoriev I."/>
        </authorList>
    </citation>
    <scope>NUCLEOTIDE SEQUENCE</scope>
    <source>
        <strain evidence="11">CBS 675.92</strain>
    </source>
</reference>
<keyword evidence="4 9" id="KW-0547">Nucleotide-binding</keyword>
<dbReference type="PANTHER" id="PTHR11118:SF1">
    <property type="entry name" value="RNA-SPLICING LIGASE RTCB HOMOLOG"/>
    <property type="match status" value="1"/>
</dbReference>
<dbReference type="Gene3D" id="3.90.1860.10">
    <property type="entry name" value="tRNA-splicing ligase RtcB"/>
    <property type="match status" value="1"/>
</dbReference>
<dbReference type="PANTHER" id="PTHR11118">
    <property type="entry name" value="RNA-SPLICING LIGASE RTCB HOMOLOG"/>
    <property type="match status" value="1"/>
</dbReference>
<evidence type="ECO:0000256" key="4">
    <source>
        <dbReference type="ARBA" id="ARBA00022741"/>
    </source>
</evidence>
<keyword evidence="3 10" id="KW-0479">Metal-binding</keyword>
<dbReference type="SUPFAM" id="SSF103365">
    <property type="entry name" value="Hypothetical protein PH1602"/>
    <property type="match status" value="1"/>
</dbReference>
<dbReference type="InterPro" id="IPR001233">
    <property type="entry name" value="RtcB"/>
</dbReference>
<sequence>MPATRVTIAINSNQSIRAPLLIPEKVALNPRDVIFKAAKAKLRLKRPVRIFLGGAGDELAYEADWKLHLRNDATLVISQGEEYIGLMRDAEEDCDDVDPECPVVILAEKAYVDETSIKQLETTARTLPGIIHAVGQPDLHPGSKFPIGAVFVSHYWIHPPLIGGDIGCGMAWYKTTLTRDQVDGDKGRKIAEKLRGLEGEWRTQRERQEWLQDRAAGWSYATGRVTDKALGTIGAGNHFAELQVVEELSVSALGVQQNDVILLVHSGSRGYGAQVLKESTAGSHISLEECSEEADRYLRDHDNACQWAKANRDLIAVRFLACLEPSEPVWDLGRNSGKIMDLVKDVSATKAKLAERRVVDIWHNNVERVEWPPQPPSTPASASASTLSEKLGALSIDEQSEPDYVYIHRKGAAPTYNPSTKAPLTLLPLPGSRGTPTLIIKPIFSEATGWGQLNALSLAHGAGRSMSRAKALTSLGQKYKNQNLLEPSKSGEGTWVICDEKDLVYEEAPDAYKDIHAVAEDLVREGAAQIVGWCKARQRSGQLIHHSQSSIIMNWNSTRAYVVRHVDDFGVGWCPSACSATCCWRREGRLSLSDPPAPAHYFDFCCWLILDRASSGHNSNDMFRNSGGTLALR</sequence>
<dbReference type="OrthoDB" id="10249697at2759"/>
<comment type="catalytic activity">
    <reaction evidence="7">
        <text>a 3'-end 3'-phospho-ribonucleotide-RNA + a 5'-end dephospho-ribonucleoside-RNA + GTP = a ribonucleotidyl-ribonucleotide-RNA + GMP + diphosphate</text>
        <dbReference type="Rhea" id="RHEA:68076"/>
        <dbReference type="Rhea" id="RHEA-COMP:10463"/>
        <dbReference type="Rhea" id="RHEA-COMP:13936"/>
        <dbReference type="Rhea" id="RHEA-COMP:17355"/>
        <dbReference type="ChEBI" id="CHEBI:33019"/>
        <dbReference type="ChEBI" id="CHEBI:37565"/>
        <dbReference type="ChEBI" id="CHEBI:58115"/>
        <dbReference type="ChEBI" id="CHEBI:83062"/>
        <dbReference type="ChEBI" id="CHEBI:138284"/>
        <dbReference type="ChEBI" id="CHEBI:173118"/>
        <dbReference type="EC" id="6.5.1.8"/>
    </reaction>
</comment>
<feature type="binding site" evidence="10">
    <location>
        <position position="363"/>
    </location>
    <ligand>
        <name>Mn(2+)</name>
        <dbReference type="ChEBI" id="CHEBI:29035"/>
        <label>2</label>
    </ligand>
</feature>
<feature type="binding site" evidence="10">
    <location>
        <position position="165"/>
    </location>
    <ligand>
        <name>Mn(2+)</name>
        <dbReference type="ChEBI" id="CHEBI:29035"/>
        <label>1</label>
    </ligand>
</feature>
<evidence type="ECO:0000256" key="1">
    <source>
        <dbReference type="ARBA" id="ARBA00012726"/>
    </source>
</evidence>